<keyword evidence="3 6" id="KW-0012">Acyltransferase</keyword>
<dbReference type="InterPro" id="IPR002123">
    <property type="entry name" value="Plipid/glycerol_acylTrfase"/>
</dbReference>
<sequence length="249" mass="28686">MRILKAIIGRIMATWAALLFVATLLIFMVPFLLFCYYLPDPKKTYRFLQMARVWMQVFLNGIGCPLRVTGRQHFKKGENYVVVCNHNSFMDVPISSPFIPGGNKTIAKVEMKKIPVFGLIYRTGSVLVDRKSEQSRKGSYTKMKNVLAMGLHMCLYPEGTRNKTEQPIKAFHDGAFRLSIETGKAIIPALIFNTRKVLPSSPTFYLMPHRLYFDFLAPMSPLPNETTAEFRDRVHKVMEAHYVQHYKNR</sequence>
<proteinExistence type="predicted"/>
<dbReference type="CDD" id="cd07989">
    <property type="entry name" value="LPLAT_AGPAT-like"/>
    <property type="match status" value="1"/>
</dbReference>
<dbReference type="AlphaFoldDB" id="A0A4Q7N5K2"/>
<dbReference type="RefSeq" id="WP_130540639.1">
    <property type="nucleotide sequence ID" value="NZ_CP042431.1"/>
</dbReference>
<keyword evidence="4" id="KW-1133">Transmembrane helix</keyword>
<evidence type="ECO:0000256" key="2">
    <source>
        <dbReference type="ARBA" id="ARBA00022679"/>
    </source>
</evidence>
<dbReference type="EMBL" id="SGXA01000001">
    <property type="protein sequence ID" value="RZS76335.1"/>
    <property type="molecule type" value="Genomic_DNA"/>
</dbReference>
<comment type="pathway">
    <text evidence="1">Lipid metabolism.</text>
</comment>
<protein>
    <submittedName>
        <fullName evidence="6">1-acyl-sn-glycerol-3-phosphate acyltransferase</fullName>
    </submittedName>
</protein>
<dbReference type="PANTHER" id="PTHR10434">
    <property type="entry name" value="1-ACYL-SN-GLYCEROL-3-PHOSPHATE ACYLTRANSFERASE"/>
    <property type="match status" value="1"/>
</dbReference>
<gene>
    <name evidence="6" type="ORF">EV199_2218</name>
</gene>
<dbReference type="SUPFAM" id="SSF69593">
    <property type="entry name" value="Glycerol-3-phosphate (1)-acyltransferase"/>
    <property type="match status" value="1"/>
</dbReference>
<feature type="transmembrane region" description="Helical" evidence="4">
    <location>
        <begin position="12"/>
        <end position="39"/>
    </location>
</feature>
<keyword evidence="4" id="KW-0812">Transmembrane</keyword>
<reference evidence="6 7" key="1">
    <citation type="submission" date="2019-02" db="EMBL/GenBank/DDBJ databases">
        <title>Genomic Encyclopedia of Type Strains, Phase IV (KMG-IV): sequencing the most valuable type-strain genomes for metagenomic binning, comparative biology and taxonomic classification.</title>
        <authorList>
            <person name="Goeker M."/>
        </authorList>
    </citation>
    <scope>NUCLEOTIDE SEQUENCE [LARGE SCALE GENOMIC DNA]</scope>
    <source>
        <strain evidence="6 7">DSM 18116</strain>
    </source>
</reference>
<dbReference type="OrthoDB" id="9803035at2"/>
<evidence type="ECO:0000313" key="7">
    <source>
        <dbReference type="Proteomes" id="UP000293874"/>
    </source>
</evidence>
<organism evidence="6 7">
    <name type="scientific">Pseudobacter ginsenosidimutans</name>
    <dbReference type="NCBI Taxonomy" id="661488"/>
    <lineage>
        <taxon>Bacteria</taxon>
        <taxon>Pseudomonadati</taxon>
        <taxon>Bacteroidota</taxon>
        <taxon>Chitinophagia</taxon>
        <taxon>Chitinophagales</taxon>
        <taxon>Chitinophagaceae</taxon>
        <taxon>Pseudobacter</taxon>
    </lineage>
</organism>
<dbReference type="Proteomes" id="UP000293874">
    <property type="component" value="Unassembled WGS sequence"/>
</dbReference>
<keyword evidence="2 6" id="KW-0808">Transferase</keyword>
<evidence type="ECO:0000256" key="1">
    <source>
        <dbReference type="ARBA" id="ARBA00005189"/>
    </source>
</evidence>
<keyword evidence="7" id="KW-1185">Reference proteome</keyword>
<comment type="caution">
    <text evidence="6">The sequence shown here is derived from an EMBL/GenBank/DDBJ whole genome shotgun (WGS) entry which is preliminary data.</text>
</comment>
<evidence type="ECO:0000313" key="6">
    <source>
        <dbReference type="EMBL" id="RZS76335.1"/>
    </source>
</evidence>
<dbReference type="Pfam" id="PF01553">
    <property type="entry name" value="Acyltransferase"/>
    <property type="match status" value="1"/>
</dbReference>
<evidence type="ECO:0000256" key="3">
    <source>
        <dbReference type="ARBA" id="ARBA00023315"/>
    </source>
</evidence>
<keyword evidence="4" id="KW-0472">Membrane</keyword>
<dbReference type="PANTHER" id="PTHR10434:SF11">
    <property type="entry name" value="1-ACYL-SN-GLYCEROL-3-PHOSPHATE ACYLTRANSFERASE"/>
    <property type="match status" value="1"/>
</dbReference>
<evidence type="ECO:0000256" key="4">
    <source>
        <dbReference type="SAM" id="Phobius"/>
    </source>
</evidence>
<accession>A0A4Q7N5K2</accession>
<dbReference type="GO" id="GO:0003841">
    <property type="term" value="F:1-acylglycerol-3-phosphate O-acyltransferase activity"/>
    <property type="evidence" value="ECO:0007669"/>
    <property type="project" value="TreeGrafter"/>
</dbReference>
<evidence type="ECO:0000259" key="5">
    <source>
        <dbReference type="SMART" id="SM00563"/>
    </source>
</evidence>
<name>A0A4Q7N5K2_9BACT</name>
<dbReference type="GO" id="GO:0006654">
    <property type="term" value="P:phosphatidic acid biosynthetic process"/>
    <property type="evidence" value="ECO:0007669"/>
    <property type="project" value="TreeGrafter"/>
</dbReference>
<dbReference type="SMART" id="SM00563">
    <property type="entry name" value="PlsC"/>
    <property type="match status" value="1"/>
</dbReference>
<feature type="domain" description="Phospholipid/glycerol acyltransferase" evidence="5">
    <location>
        <begin position="80"/>
        <end position="194"/>
    </location>
</feature>